<dbReference type="EMBL" id="CGIH01000042">
    <property type="protein sequence ID" value="CQB52003.1"/>
    <property type="molecule type" value="Genomic_DNA"/>
</dbReference>
<keyword evidence="3" id="KW-1185">Reference proteome</keyword>
<proteinExistence type="predicted"/>
<sequence length="162" mass="18691">MSVSLLIQKIIENFQAQEQIYHTIADLAARQVDLLAGEDWINKPEHLNDLLKKRQQMAWVIDRLNNDNQLIQAEVKQLLGIDDFVLSRLKSRLNEEDYKSLQHTLARLGDLLGDINKMDEQSHSLLKDKAAINRSLHSPDSKKVQNAYQEAMRQGHSSPRRN</sequence>
<gene>
    <name evidence="2" type="ORF">2466</name>
</gene>
<evidence type="ECO:0000313" key="2">
    <source>
        <dbReference type="EMBL" id="CQB52003.1"/>
    </source>
</evidence>
<accession>A0A0E4GTX7</accession>
<feature type="region of interest" description="Disordered" evidence="1">
    <location>
        <begin position="135"/>
        <end position="162"/>
    </location>
</feature>
<protein>
    <submittedName>
        <fullName evidence="2">Uncharacterized</fullName>
    </submittedName>
</protein>
<evidence type="ECO:0000313" key="3">
    <source>
        <dbReference type="Proteomes" id="UP000045545"/>
    </source>
</evidence>
<dbReference type="STRING" id="690567.2466"/>
<dbReference type="Proteomes" id="UP000045545">
    <property type="component" value="Unassembled WGS sequence"/>
</dbReference>
<evidence type="ECO:0000256" key="1">
    <source>
        <dbReference type="SAM" id="MobiDB-lite"/>
    </source>
</evidence>
<name>A0A0E4GTX7_9FIRM</name>
<dbReference type="RefSeq" id="WP_046499481.1">
    <property type="nucleotide sequence ID" value="NZ_CGIH01000042.1"/>
</dbReference>
<dbReference type="AlphaFoldDB" id="A0A0E4GTX7"/>
<reference evidence="2 3" key="1">
    <citation type="submission" date="2015-03" db="EMBL/GenBank/DDBJ databases">
        <authorList>
            <person name="Murphy D."/>
        </authorList>
    </citation>
    <scope>NUCLEOTIDE SEQUENCE [LARGE SCALE GENOMIC DNA]</scope>
    <source>
        <strain evidence="2 3">OL-4</strain>
    </source>
</reference>
<organism evidence="2 3">
    <name type="scientific">Syntrophomonas zehnderi OL-4</name>
    <dbReference type="NCBI Taxonomy" id="690567"/>
    <lineage>
        <taxon>Bacteria</taxon>
        <taxon>Bacillati</taxon>
        <taxon>Bacillota</taxon>
        <taxon>Clostridia</taxon>
        <taxon>Eubacteriales</taxon>
        <taxon>Syntrophomonadaceae</taxon>
        <taxon>Syntrophomonas</taxon>
    </lineage>
</organism>